<feature type="domain" description="NodB homology" evidence="7">
    <location>
        <begin position="117"/>
        <end position="321"/>
    </location>
</feature>
<dbReference type="InterPro" id="IPR011330">
    <property type="entry name" value="Glyco_hydro/deAcase_b/a-brl"/>
</dbReference>
<gene>
    <name evidence="8" type="ORF">KARMA_3010</name>
</gene>
<evidence type="ECO:0000256" key="4">
    <source>
        <dbReference type="ARBA" id="ARBA00020071"/>
    </source>
</evidence>
<evidence type="ECO:0000313" key="9">
    <source>
        <dbReference type="Proteomes" id="UP000184085"/>
    </source>
</evidence>
<proteinExistence type="inferred from homology"/>
<dbReference type="GO" id="GO:0005576">
    <property type="term" value="C:extracellular region"/>
    <property type="evidence" value="ECO:0007669"/>
    <property type="project" value="UniProtKB-SubCell"/>
</dbReference>
<comment type="subcellular location">
    <subcellularLocation>
        <location evidence="2">Secreted</location>
    </subcellularLocation>
</comment>
<evidence type="ECO:0000256" key="5">
    <source>
        <dbReference type="ARBA" id="ARBA00022729"/>
    </source>
</evidence>
<evidence type="ECO:0000256" key="2">
    <source>
        <dbReference type="ARBA" id="ARBA00004613"/>
    </source>
</evidence>
<evidence type="ECO:0000256" key="3">
    <source>
        <dbReference type="ARBA" id="ARBA00010973"/>
    </source>
</evidence>
<comment type="function">
    <text evidence="1">Is involved in generating a small heat-stable compound (Nod), an acylated oligomer of N-acetylglucosamine, that stimulates mitosis in various plant protoplasts.</text>
</comment>
<dbReference type="CDD" id="cd10969">
    <property type="entry name" value="CE4_Ecf1_like_5s"/>
    <property type="match status" value="1"/>
</dbReference>
<name>A0A1M4N1N9_9RHOB</name>
<dbReference type="InterPro" id="IPR051398">
    <property type="entry name" value="Polysacch_Deacetylase"/>
</dbReference>
<accession>A0A1M4N1N9</accession>
<dbReference type="EMBL" id="FMJB01000061">
    <property type="protein sequence ID" value="SCM68780.1"/>
    <property type="molecule type" value="Genomic_DNA"/>
</dbReference>
<keyword evidence="5" id="KW-0732">Signal</keyword>
<evidence type="ECO:0000256" key="6">
    <source>
        <dbReference type="ARBA" id="ARBA00032976"/>
    </source>
</evidence>
<evidence type="ECO:0000256" key="1">
    <source>
        <dbReference type="ARBA" id="ARBA00003236"/>
    </source>
</evidence>
<organism evidence="8 9">
    <name type="scientific">Donghicola eburneus</name>
    <dbReference type="NCBI Taxonomy" id="393278"/>
    <lineage>
        <taxon>Bacteria</taxon>
        <taxon>Pseudomonadati</taxon>
        <taxon>Pseudomonadota</taxon>
        <taxon>Alphaproteobacteria</taxon>
        <taxon>Rhodobacterales</taxon>
        <taxon>Roseobacteraceae</taxon>
        <taxon>Donghicola</taxon>
    </lineage>
</organism>
<dbReference type="SUPFAM" id="SSF88713">
    <property type="entry name" value="Glycoside hydrolase/deacetylase"/>
    <property type="match status" value="1"/>
</dbReference>
<dbReference type="GO" id="GO:0016810">
    <property type="term" value="F:hydrolase activity, acting on carbon-nitrogen (but not peptide) bonds"/>
    <property type="evidence" value="ECO:0007669"/>
    <property type="project" value="InterPro"/>
</dbReference>
<dbReference type="InterPro" id="IPR002509">
    <property type="entry name" value="NODB_dom"/>
</dbReference>
<dbReference type="RefSeq" id="WP_072707691.1">
    <property type="nucleotide sequence ID" value="NZ_FMJB01000061.1"/>
</dbReference>
<evidence type="ECO:0000259" key="7">
    <source>
        <dbReference type="Pfam" id="PF01522"/>
    </source>
</evidence>
<evidence type="ECO:0000313" key="8">
    <source>
        <dbReference type="EMBL" id="SCM68780.1"/>
    </source>
</evidence>
<protein>
    <recommendedName>
        <fullName evidence="4">Chitooligosaccharide deacetylase</fullName>
    </recommendedName>
    <alternativeName>
        <fullName evidence="6">Nodulation protein B</fullName>
    </alternativeName>
</protein>
<dbReference type="AlphaFoldDB" id="A0A1M4N1N9"/>
<dbReference type="Gene3D" id="3.20.20.370">
    <property type="entry name" value="Glycoside hydrolase/deacetylase"/>
    <property type="match status" value="1"/>
</dbReference>
<keyword evidence="9" id="KW-1185">Reference proteome</keyword>
<reference evidence="9" key="1">
    <citation type="submission" date="2016-09" db="EMBL/GenBank/DDBJ databases">
        <authorList>
            <person name="Wibberg D."/>
        </authorList>
    </citation>
    <scope>NUCLEOTIDE SEQUENCE [LARGE SCALE GENOMIC DNA]</scope>
</reference>
<dbReference type="Proteomes" id="UP000184085">
    <property type="component" value="Unassembled WGS sequence"/>
</dbReference>
<dbReference type="GO" id="GO:0005975">
    <property type="term" value="P:carbohydrate metabolic process"/>
    <property type="evidence" value="ECO:0007669"/>
    <property type="project" value="InterPro"/>
</dbReference>
<dbReference type="Pfam" id="PF01522">
    <property type="entry name" value="Polysacc_deac_1"/>
    <property type="match status" value="1"/>
</dbReference>
<comment type="similarity">
    <text evidence="3">Belongs to the polysaccharide deacetylase family.</text>
</comment>
<sequence length="396" mass="44367">MIDRQTRRKQAWQHASLAVLLGALVSLGLALFGGGWFAALPIAAAVLFAGSRLHQRGPVPVIVYHSISEQPDWLPWGKNTSVRPDVFERHVQILVRRGWTVYSTEAFQSARARGLTLPDKSVMVHFDDGYLDNWVAAVPILRRYGVPATIFVSADFIDPSQTPRPTVVDGATEWRGYMNVAELRALEADPLIEIACHGADHARVPVSDHEVDRLTAENWRYHAPLFWRDAENKSRWFEAKQPPAALGTRIYQSDSALTSTMWSAEGTESQTDCDARVRANLIRARHALRDLLGREIDFLCWPYDRVTNKAASIAREVGFQTLTGGRGENREGEDPWLLSRTHINDFAAGPASDWVEDLVFRAKLGVAAGHYWWMPVTAWARRRRAKHLPAPQGPGA</sequence>
<dbReference type="PANTHER" id="PTHR34216:SF3">
    <property type="entry name" value="POLY-BETA-1,6-N-ACETYL-D-GLUCOSAMINE N-DEACETYLASE"/>
    <property type="match status" value="1"/>
</dbReference>
<dbReference type="PANTHER" id="PTHR34216">
    <property type="match status" value="1"/>
</dbReference>